<dbReference type="AlphaFoldDB" id="A0A078A4B5"/>
<dbReference type="InParanoid" id="A0A078A4B5"/>
<organism evidence="2 3">
    <name type="scientific">Stylonychia lemnae</name>
    <name type="common">Ciliate</name>
    <dbReference type="NCBI Taxonomy" id="5949"/>
    <lineage>
        <taxon>Eukaryota</taxon>
        <taxon>Sar</taxon>
        <taxon>Alveolata</taxon>
        <taxon>Ciliophora</taxon>
        <taxon>Intramacronucleata</taxon>
        <taxon>Spirotrichea</taxon>
        <taxon>Stichotrichia</taxon>
        <taxon>Sporadotrichida</taxon>
        <taxon>Oxytrichidae</taxon>
        <taxon>Stylonychinae</taxon>
        <taxon>Stylonychia</taxon>
    </lineage>
</organism>
<proteinExistence type="predicted"/>
<evidence type="ECO:0000256" key="1">
    <source>
        <dbReference type="SAM" id="Phobius"/>
    </source>
</evidence>
<reference evidence="2 3" key="1">
    <citation type="submission" date="2014-06" db="EMBL/GenBank/DDBJ databases">
        <authorList>
            <person name="Swart Estienne"/>
        </authorList>
    </citation>
    <scope>NUCLEOTIDE SEQUENCE [LARGE SCALE GENOMIC DNA]</scope>
    <source>
        <strain evidence="2 3">130c</strain>
    </source>
</reference>
<evidence type="ECO:0000313" key="2">
    <source>
        <dbReference type="EMBL" id="CDW77007.1"/>
    </source>
</evidence>
<keyword evidence="1" id="KW-0472">Membrane</keyword>
<dbReference type="OrthoDB" id="10613043at2759"/>
<feature type="transmembrane region" description="Helical" evidence="1">
    <location>
        <begin position="143"/>
        <end position="161"/>
    </location>
</feature>
<name>A0A078A4B5_STYLE</name>
<accession>A0A078A4B5</accession>
<sequence>MGDTIEEQKAKDIGKMNLSRTADVDPKINEKFNSKTIHNLTYDEIIKYNKERNKGTFIDRSWRDQVNEDDDLDNPNTTRWEKFKAGRYNFGNFTRTQAKKLAIKQQKVEFIEKLVNNKNKYEDDRDKLILRNLEIKVMAQYNLYRYGMLISAVGFCIFNLSNTKKSIHSRLFPVIFIGTFASFYNHQVGMYGVYQKLDKFLAFVAEKQDTQVGQEAGQFINEMNLTNKQKQELKENQIQVA</sequence>
<evidence type="ECO:0008006" key="4">
    <source>
        <dbReference type="Google" id="ProtNLM"/>
    </source>
</evidence>
<keyword evidence="1" id="KW-1133">Transmembrane helix</keyword>
<keyword evidence="3" id="KW-1185">Reference proteome</keyword>
<protein>
    <recommendedName>
        <fullName evidence="4">Transmembrane protein</fullName>
    </recommendedName>
</protein>
<evidence type="ECO:0000313" key="3">
    <source>
        <dbReference type="Proteomes" id="UP000039865"/>
    </source>
</evidence>
<dbReference type="Proteomes" id="UP000039865">
    <property type="component" value="Unassembled WGS sequence"/>
</dbReference>
<dbReference type="EMBL" id="CCKQ01005746">
    <property type="protein sequence ID" value="CDW77007.1"/>
    <property type="molecule type" value="Genomic_DNA"/>
</dbReference>
<gene>
    <name evidence="2" type="primary">Contig14412.g15356</name>
    <name evidence="2" type="ORF">STYLEM_5972</name>
</gene>
<keyword evidence="1" id="KW-0812">Transmembrane</keyword>
<feature type="transmembrane region" description="Helical" evidence="1">
    <location>
        <begin position="167"/>
        <end position="186"/>
    </location>
</feature>